<dbReference type="GeneID" id="30159562"/>
<dbReference type="OrthoDB" id="671439at2759"/>
<gene>
    <name evidence="4" type="ORF">L202_08253</name>
</gene>
<organism evidence="4 5">
    <name type="scientific">Cryptococcus amylolentus CBS 6039</name>
    <dbReference type="NCBI Taxonomy" id="1295533"/>
    <lineage>
        <taxon>Eukaryota</taxon>
        <taxon>Fungi</taxon>
        <taxon>Dikarya</taxon>
        <taxon>Basidiomycota</taxon>
        <taxon>Agaricomycotina</taxon>
        <taxon>Tremellomycetes</taxon>
        <taxon>Tremellales</taxon>
        <taxon>Cryptococcaceae</taxon>
        <taxon>Cryptococcus</taxon>
    </lineage>
</organism>
<dbReference type="InterPro" id="IPR013830">
    <property type="entry name" value="SGNH_hydro"/>
</dbReference>
<dbReference type="SUPFAM" id="SSF52266">
    <property type="entry name" value="SGNH hydrolase"/>
    <property type="match status" value="1"/>
</dbReference>
<dbReference type="InterPro" id="IPR036514">
    <property type="entry name" value="SGNH_hydro_sf"/>
</dbReference>
<dbReference type="PANTHER" id="PTHR14209">
    <property type="entry name" value="ISOAMYL ACETATE-HYDROLYZING ESTERASE 1"/>
    <property type="match status" value="1"/>
</dbReference>
<reference evidence="4 5" key="1">
    <citation type="submission" date="2016-06" db="EMBL/GenBank/DDBJ databases">
        <title>Evolution of pathogenesis and genome organization in the Tremellales.</title>
        <authorList>
            <person name="Cuomo C."/>
            <person name="Litvintseva A."/>
            <person name="Heitman J."/>
            <person name="Chen Y."/>
            <person name="Sun S."/>
            <person name="Springer D."/>
            <person name="Dromer F."/>
            <person name="Young S."/>
            <person name="Zeng Q."/>
            <person name="Chapman S."/>
            <person name="Gujja S."/>
            <person name="Saif S."/>
            <person name="Birren B."/>
        </authorList>
    </citation>
    <scope>NUCLEOTIDE SEQUENCE [LARGE SCALE GENOMIC DNA]</scope>
    <source>
        <strain evidence="4 5">CBS 6039</strain>
    </source>
</reference>
<keyword evidence="5" id="KW-1185">Reference proteome</keyword>
<dbReference type="RefSeq" id="XP_018988761.1">
    <property type="nucleotide sequence ID" value="XM_019143098.1"/>
</dbReference>
<keyword evidence="2" id="KW-0732">Signal</keyword>
<evidence type="ECO:0000313" key="4">
    <source>
        <dbReference type="EMBL" id="ODN72820.1"/>
    </source>
</evidence>
<feature type="domain" description="SGNH hydrolase-type esterase" evidence="3">
    <location>
        <begin position="24"/>
        <end position="231"/>
    </location>
</feature>
<comment type="caution">
    <text evidence="4">The sequence shown here is derived from an EMBL/GenBank/DDBJ whole genome shotgun (WGS) entry which is preliminary data.</text>
</comment>
<evidence type="ECO:0000256" key="2">
    <source>
        <dbReference type="SAM" id="SignalP"/>
    </source>
</evidence>
<feature type="compositionally biased region" description="Basic and acidic residues" evidence="1">
    <location>
        <begin position="271"/>
        <end position="284"/>
    </location>
</feature>
<evidence type="ECO:0000256" key="1">
    <source>
        <dbReference type="SAM" id="MobiDB-lite"/>
    </source>
</evidence>
<feature type="signal peptide" evidence="2">
    <location>
        <begin position="1"/>
        <end position="17"/>
    </location>
</feature>
<proteinExistence type="predicted"/>
<dbReference type="STRING" id="1295533.A0A1E3H920"/>
<dbReference type="EMBL" id="AWGJ01000014">
    <property type="protein sequence ID" value="ODN72820.1"/>
    <property type="molecule type" value="Genomic_DNA"/>
</dbReference>
<protein>
    <recommendedName>
        <fullName evidence="3">SGNH hydrolase-type esterase domain-containing protein</fullName>
    </recommendedName>
</protein>
<dbReference type="CDD" id="cd01838">
    <property type="entry name" value="Isoamyl_acetate_hydrolase_like"/>
    <property type="match status" value="1"/>
</dbReference>
<name>A0A1E3H920_9TREE</name>
<feature type="region of interest" description="Disordered" evidence="1">
    <location>
        <begin position="263"/>
        <end position="284"/>
    </location>
</feature>
<dbReference type="InterPro" id="IPR045136">
    <property type="entry name" value="Iah1-like"/>
</dbReference>
<dbReference type="Pfam" id="PF13472">
    <property type="entry name" value="Lipase_GDSL_2"/>
    <property type="match status" value="1"/>
</dbReference>
<dbReference type="PANTHER" id="PTHR14209:SF19">
    <property type="entry name" value="ISOAMYL ACETATE-HYDROLYZING ESTERASE 1 HOMOLOG"/>
    <property type="match status" value="1"/>
</dbReference>
<feature type="chain" id="PRO_5009128990" description="SGNH hydrolase-type esterase domain-containing protein" evidence="2">
    <location>
        <begin position="18"/>
        <end position="284"/>
    </location>
</feature>
<dbReference type="Proteomes" id="UP000094065">
    <property type="component" value="Unassembled WGS sequence"/>
</dbReference>
<sequence>MLYTYFLILLIVMSVSAYTDTIMLFGDSLTQALSAGSFSQRMSEWYLRRADVVNRGFGGYTSEWAIPVFEQVYATQEERKQGKAQNVKLITIWLGANDACLPGTPQHVPVDKYKANLVHLLSLLTSAASPYYSSETKIILITPPPVCTSKWLTSRISKWEFFGKEGEKPDQNRDQAVAKTYAEGCLAVAKEQGVEVVDLWGAIVKAAGGEGDAELDSYLYDGVHLTPPAYAVLFEEVKKVIVTKFPELNPETMPMRMPHWADIDPENPRPAFEKVKKGRLQGEL</sequence>
<evidence type="ECO:0000313" key="5">
    <source>
        <dbReference type="Proteomes" id="UP000094065"/>
    </source>
</evidence>
<evidence type="ECO:0000259" key="3">
    <source>
        <dbReference type="Pfam" id="PF13472"/>
    </source>
</evidence>
<accession>A0A1E3H920</accession>
<dbReference type="AlphaFoldDB" id="A0A1E3H920"/>
<dbReference type="Gene3D" id="3.40.50.1110">
    <property type="entry name" value="SGNH hydrolase"/>
    <property type="match status" value="1"/>
</dbReference>